<keyword evidence="5" id="KW-0256">Endoplasmic reticulum</keyword>
<dbReference type="EMBL" id="KV878587">
    <property type="protein sequence ID" value="OJJ58140.1"/>
    <property type="molecule type" value="Genomic_DNA"/>
</dbReference>
<accession>A0A1L9TFC6</accession>
<dbReference type="InterPro" id="IPR009580">
    <property type="entry name" value="GPI_biosynthesis_protein_Pig-F"/>
</dbReference>
<feature type="transmembrane region" description="Helical" evidence="9">
    <location>
        <begin position="174"/>
        <end position="195"/>
    </location>
</feature>
<proteinExistence type="predicted"/>
<feature type="transmembrane region" description="Helical" evidence="9">
    <location>
        <begin position="242"/>
        <end position="263"/>
    </location>
</feature>
<keyword evidence="4 9" id="KW-0812">Transmembrane</keyword>
<keyword evidence="6 9" id="KW-1133">Transmembrane helix</keyword>
<dbReference type="UniPathway" id="UPA00196"/>
<dbReference type="GO" id="GO:0006506">
    <property type="term" value="P:GPI anchor biosynthetic process"/>
    <property type="evidence" value="ECO:0007669"/>
    <property type="project" value="UniProtKB-UniPathway"/>
</dbReference>
<evidence type="ECO:0000256" key="6">
    <source>
        <dbReference type="ARBA" id="ARBA00022989"/>
    </source>
</evidence>
<name>A0A1L9TFC6_9EURO</name>
<dbReference type="Proteomes" id="UP000184356">
    <property type="component" value="Unassembled WGS sequence"/>
</dbReference>
<evidence type="ECO:0000256" key="2">
    <source>
        <dbReference type="ARBA" id="ARBA00004687"/>
    </source>
</evidence>
<dbReference type="AlphaFoldDB" id="A0A1L9TFC6"/>
<keyword evidence="3" id="KW-0337">GPI-anchor biosynthesis</keyword>
<evidence type="ECO:0000313" key="10">
    <source>
        <dbReference type="EMBL" id="OJJ58140.1"/>
    </source>
</evidence>
<keyword evidence="11" id="KW-1185">Reference proteome</keyword>
<dbReference type="OrthoDB" id="17366at2759"/>
<evidence type="ECO:0000256" key="1">
    <source>
        <dbReference type="ARBA" id="ARBA00004477"/>
    </source>
</evidence>
<feature type="region of interest" description="Disordered" evidence="8">
    <location>
        <begin position="1"/>
        <end position="25"/>
    </location>
</feature>
<protein>
    <recommendedName>
        <fullName evidence="12">Glycosylphosphatidylinositol anchor biosynthesis protein 11</fullName>
    </recommendedName>
</protein>
<evidence type="ECO:0000313" key="11">
    <source>
        <dbReference type="Proteomes" id="UP000184356"/>
    </source>
</evidence>
<gene>
    <name evidence="10" type="ORF">ASPSYDRAFT_32205</name>
</gene>
<evidence type="ECO:0000256" key="9">
    <source>
        <dbReference type="SAM" id="Phobius"/>
    </source>
</evidence>
<sequence length="291" mass="30907">MASPAPSQTSATATASSSKPKPSQPAVPILPSQFARVYAVAHPALLLSLVTYRFSSVIDNPVSELLGDIPYLVGLQVVFVMSCLPPAGSEKESPGAGTDDTKKKVPGSAPRRRGKPSGAGSPWSAGLIQVVWKLTLIDQLIQPALLSLTLTTLLATPVLAFLLILFGAPLTTHHALTFLCAAHMALLSCFPLIYAHGVDGSVWREIWGAYRPMDSVWGGALGACFGAWIGAVPIPLDWDRPWQAYPITILTGAYIGYALGVLLGRVPGMFGKRIEFAPGPEGEQERNIKID</sequence>
<reference evidence="11" key="1">
    <citation type="journal article" date="2017" name="Genome Biol.">
        <title>Comparative genomics reveals high biological diversity and specific adaptations in the industrially and medically important fungal genus Aspergillus.</title>
        <authorList>
            <person name="de Vries R.P."/>
            <person name="Riley R."/>
            <person name="Wiebenga A."/>
            <person name="Aguilar-Osorio G."/>
            <person name="Amillis S."/>
            <person name="Uchima C.A."/>
            <person name="Anderluh G."/>
            <person name="Asadollahi M."/>
            <person name="Askin M."/>
            <person name="Barry K."/>
            <person name="Battaglia E."/>
            <person name="Bayram O."/>
            <person name="Benocci T."/>
            <person name="Braus-Stromeyer S.A."/>
            <person name="Caldana C."/>
            <person name="Canovas D."/>
            <person name="Cerqueira G.C."/>
            <person name="Chen F."/>
            <person name="Chen W."/>
            <person name="Choi C."/>
            <person name="Clum A."/>
            <person name="Dos Santos R.A."/>
            <person name="Damasio A.R."/>
            <person name="Diallinas G."/>
            <person name="Emri T."/>
            <person name="Fekete E."/>
            <person name="Flipphi M."/>
            <person name="Freyberg S."/>
            <person name="Gallo A."/>
            <person name="Gournas C."/>
            <person name="Habgood R."/>
            <person name="Hainaut M."/>
            <person name="Harispe M.L."/>
            <person name="Henrissat B."/>
            <person name="Hilden K.S."/>
            <person name="Hope R."/>
            <person name="Hossain A."/>
            <person name="Karabika E."/>
            <person name="Karaffa L."/>
            <person name="Karanyi Z."/>
            <person name="Krasevec N."/>
            <person name="Kuo A."/>
            <person name="Kusch H."/>
            <person name="LaButti K."/>
            <person name="Lagendijk E.L."/>
            <person name="Lapidus A."/>
            <person name="Levasseur A."/>
            <person name="Lindquist E."/>
            <person name="Lipzen A."/>
            <person name="Logrieco A.F."/>
            <person name="MacCabe A."/>
            <person name="Maekelae M.R."/>
            <person name="Malavazi I."/>
            <person name="Melin P."/>
            <person name="Meyer V."/>
            <person name="Mielnichuk N."/>
            <person name="Miskei M."/>
            <person name="Molnar A.P."/>
            <person name="Mule G."/>
            <person name="Ngan C.Y."/>
            <person name="Orejas M."/>
            <person name="Orosz E."/>
            <person name="Ouedraogo J.P."/>
            <person name="Overkamp K.M."/>
            <person name="Park H.-S."/>
            <person name="Perrone G."/>
            <person name="Piumi F."/>
            <person name="Punt P.J."/>
            <person name="Ram A.F."/>
            <person name="Ramon A."/>
            <person name="Rauscher S."/>
            <person name="Record E."/>
            <person name="Riano-Pachon D.M."/>
            <person name="Robert V."/>
            <person name="Roehrig J."/>
            <person name="Ruller R."/>
            <person name="Salamov A."/>
            <person name="Salih N.S."/>
            <person name="Samson R.A."/>
            <person name="Sandor E."/>
            <person name="Sanguinetti M."/>
            <person name="Schuetze T."/>
            <person name="Sepcic K."/>
            <person name="Shelest E."/>
            <person name="Sherlock G."/>
            <person name="Sophianopoulou V."/>
            <person name="Squina F.M."/>
            <person name="Sun H."/>
            <person name="Susca A."/>
            <person name="Todd R.B."/>
            <person name="Tsang A."/>
            <person name="Unkles S.E."/>
            <person name="van de Wiele N."/>
            <person name="van Rossen-Uffink D."/>
            <person name="Oliveira J.V."/>
            <person name="Vesth T.C."/>
            <person name="Visser J."/>
            <person name="Yu J.-H."/>
            <person name="Zhou M."/>
            <person name="Andersen M.R."/>
            <person name="Archer D.B."/>
            <person name="Baker S.E."/>
            <person name="Benoit I."/>
            <person name="Brakhage A.A."/>
            <person name="Braus G.H."/>
            <person name="Fischer R."/>
            <person name="Frisvad J.C."/>
            <person name="Goldman G.H."/>
            <person name="Houbraken J."/>
            <person name="Oakley B."/>
            <person name="Pocsi I."/>
            <person name="Scazzocchio C."/>
            <person name="Seiboth B."/>
            <person name="vanKuyk P.A."/>
            <person name="Wortman J."/>
            <person name="Dyer P.S."/>
            <person name="Grigoriev I.V."/>
        </authorList>
    </citation>
    <scope>NUCLEOTIDE SEQUENCE [LARGE SCALE GENOMIC DNA]</scope>
    <source>
        <strain evidence="11">CBS 593.65</strain>
    </source>
</reference>
<dbReference type="RefSeq" id="XP_040701946.1">
    <property type="nucleotide sequence ID" value="XM_040844951.1"/>
</dbReference>
<dbReference type="Pfam" id="PF06699">
    <property type="entry name" value="PIG-F"/>
    <property type="match status" value="1"/>
</dbReference>
<evidence type="ECO:0000256" key="7">
    <source>
        <dbReference type="ARBA" id="ARBA00023136"/>
    </source>
</evidence>
<feature type="region of interest" description="Disordered" evidence="8">
    <location>
        <begin position="89"/>
        <end position="122"/>
    </location>
</feature>
<evidence type="ECO:0000256" key="4">
    <source>
        <dbReference type="ARBA" id="ARBA00022692"/>
    </source>
</evidence>
<evidence type="ECO:0000256" key="8">
    <source>
        <dbReference type="SAM" id="MobiDB-lite"/>
    </source>
</evidence>
<dbReference type="GeneID" id="63761024"/>
<evidence type="ECO:0000256" key="5">
    <source>
        <dbReference type="ARBA" id="ARBA00022824"/>
    </source>
</evidence>
<feature type="compositionally biased region" description="Basic and acidic residues" evidence="8">
    <location>
        <begin position="89"/>
        <end position="103"/>
    </location>
</feature>
<dbReference type="GO" id="GO:0005789">
    <property type="term" value="C:endoplasmic reticulum membrane"/>
    <property type="evidence" value="ECO:0007669"/>
    <property type="project" value="UniProtKB-SubCell"/>
</dbReference>
<evidence type="ECO:0000256" key="3">
    <source>
        <dbReference type="ARBA" id="ARBA00022502"/>
    </source>
</evidence>
<dbReference type="VEuPathDB" id="FungiDB:ASPSYDRAFT_32205"/>
<comment type="subcellular location">
    <subcellularLocation>
        <location evidence="1">Endoplasmic reticulum membrane</location>
        <topology evidence="1">Multi-pass membrane protein</topology>
    </subcellularLocation>
</comment>
<keyword evidence="7 9" id="KW-0472">Membrane</keyword>
<feature type="transmembrane region" description="Helical" evidence="9">
    <location>
        <begin position="144"/>
        <end position="168"/>
    </location>
</feature>
<feature type="transmembrane region" description="Helical" evidence="9">
    <location>
        <begin position="216"/>
        <end position="236"/>
    </location>
</feature>
<organism evidence="10 11">
    <name type="scientific">Aspergillus sydowii CBS 593.65</name>
    <dbReference type="NCBI Taxonomy" id="1036612"/>
    <lineage>
        <taxon>Eukaryota</taxon>
        <taxon>Fungi</taxon>
        <taxon>Dikarya</taxon>
        <taxon>Ascomycota</taxon>
        <taxon>Pezizomycotina</taxon>
        <taxon>Eurotiomycetes</taxon>
        <taxon>Eurotiomycetidae</taxon>
        <taxon>Eurotiales</taxon>
        <taxon>Aspergillaceae</taxon>
        <taxon>Aspergillus</taxon>
        <taxon>Aspergillus subgen. Nidulantes</taxon>
    </lineage>
</organism>
<dbReference type="STRING" id="1036612.A0A1L9TFC6"/>
<comment type="pathway">
    <text evidence="2">Glycolipid biosynthesis; glycosylphosphatidylinositol-anchor biosynthesis.</text>
</comment>
<evidence type="ECO:0008006" key="12">
    <source>
        <dbReference type="Google" id="ProtNLM"/>
    </source>
</evidence>